<keyword evidence="4" id="KW-1185">Reference proteome</keyword>
<evidence type="ECO:0000256" key="1">
    <source>
        <dbReference type="SAM" id="MobiDB-lite"/>
    </source>
</evidence>
<keyword evidence="2" id="KW-1133">Transmembrane helix</keyword>
<feature type="compositionally biased region" description="Polar residues" evidence="1">
    <location>
        <begin position="1"/>
        <end position="12"/>
    </location>
</feature>
<dbReference type="AlphaFoldDB" id="A0A8H6IGW9"/>
<gene>
    <name evidence="3" type="ORF">DFP72DRAFT_839168</name>
</gene>
<evidence type="ECO:0000313" key="4">
    <source>
        <dbReference type="Proteomes" id="UP000521943"/>
    </source>
</evidence>
<comment type="caution">
    <text evidence="3">The sequence shown here is derived from an EMBL/GenBank/DDBJ whole genome shotgun (WGS) entry which is preliminary data.</text>
</comment>
<evidence type="ECO:0000256" key="2">
    <source>
        <dbReference type="SAM" id="Phobius"/>
    </source>
</evidence>
<dbReference type="EMBL" id="JACGCI010000002">
    <property type="protein sequence ID" value="KAF6765311.1"/>
    <property type="molecule type" value="Genomic_DNA"/>
</dbReference>
<feature type="region of interest" description="Disordered" evidence="1">
    <location>
        <begin position="1"/>
        <end position="42"/>
    </location>
</feature>
<dbReference type="Proteomes" id="UP000521943">
    <property type="component" value="Unassembled WGS sequence"/>
</dbReference>
<reference evidence="3 4" key="1">
    <citation type="submission" date="2020-07" db="EMBL/GenBank/DDBJ databases">
        <title>Comparative genomics of pyrophilous fungi reveals a link between fire events and developmental genes.</title>
        <authorList>
            <consortium name="DOE Joint Genome Institute"/>
            <person name="Steindorff A.S."/>
            <person name="Carver A."/>
            <person name="Calhoun S."/>
            <person name="Stillman K."/>
            <person name="Liu H."/>
            <person name="Lipzen A."/>
            <person name="Pangilinan J."/>
            <person name="Labutti K."/>
            <person name="Bruns T.D."/>
            <person name="Grigoriev I.V."/>
        </authorList>
    </citation>
    <scope>NUCLEOTIDE SEQUENCE [LARGE SCALE GENOMIC DNA]</scope>
    <source>
        <strain evidence="3 4">CBS 144469</strain>
    </source>
</reference>
<keyword evidence="2" id="KW-0812">Transmembrane</keyword>
<feature type="transmembrane region" description="Helical" evidence="2">
    <location>
        <begin position="154"/>
        <end position="177"/>
    </location>
</feature>
<organism evidence="3 4">
    <name type="scientific">Ephemerocybe angulata</name>
    <dbReference type="NCBI Taxonomy" id="980116"/>
    <lineage>
        <taxon>Eukaryota</taxon>
        <taxon>Fungi</taxon>
        <taxon>Dikarya</taxon>
        <taxon>Basidiomycota</taxon>
        <taxon>Agaricomycotina</taxon>
        <taxon>Agaricomycetes</taxon>
        <taxon>Agaricomycetidae</taxon>
        <taxon>Agaricales</taxon>
        <taxon>Agaricineae</taxon>
        <taxon>Psathyrellaceae</taxon>
        <taxon>Ephemerocybe</taxon>
    </lineage>
</organism>
<sequence>MNTSMNAISSLGRSHHPSLGPADRQPRDTNVGPGAEPHAEHLTDNATYDLALNIRTHRRPQARLFLMTEGDALAFIRIYRETAAMYPVDGGRAIVVSARTVEDWNAIANVIEIKVLAESRFGRVRIIANEPDRGLAAMTAVYLRIKSTLSSPEFWIFVWLAVAILASISLVKISVLIDVEKARSIASAAHATIARHIADAALELLSLKVMDFEDTAVGFLVDMVCSVLPVQPIAARD</sequence>
<protein>
    <submittedName>
        <fullName evidence="3">Uncharacterized protein</fullName>
    </submittedName>
</protein>
<keyword evidence="2" id="KW-0472">Membrane</keyword>
<evidence type="ECO:0000313" key="3">
    <source>
        <dbReference type="EMBL" id="KAF6765311.1"/>
    </source>
</evidence>
<proteinExistence type="predicted"/>
<name>A0A8H6IGW9_9AGAR</name>
<accession>A0A8H6IGW9</accession>